<organism evidence="11 12">
    <name type="scientific">Oriolus oriolus</name>
    <name type="common">Eurasian golden oriole</name>
    <name type="synonym">Coracias oriolus</name>
    <dbReference type="NCBI Taxonomy" id="181099"/>
    <lineage>
        <taxon>Eukaryota</taxon>
        <taxon>Metazoa</taxon>
        <taxon>Chordata</taxon>
        <taxon>Craniata</taxon>
        <taxon>Vertebrata</taxon>
        <taxon>Euteleostomi</taxon>
        <taxon>Archelosauria</taxon>
        <taxon>Archosauria</taxon>
        <taxon>Dinosauria</taxon>
        <taxon>Saurischia</taxon>
        <taxon>Theropoda</taxon>
        <taxon>Coelurosauria</taxon>
        <taxon>Aves</taxon>
        <taxon>Neognathae</taxon>
        <taxon>Neoaves</taxon>
        <taxon>Telluraves</taxon>
        <taxon>Australaves</taxon>
        <taxon>Passeriformes</taxon>
        <taxon>Corvoidea</taxon>
        <taxon>Corvidae</taxon>
        <taxon>Oriolus</taxon>
    </lineage>
</organism>
<comment type="catalytic activity">
    <reaction evidence="8">
        <text>urea(in) = urea(out)</text>
        <dbReference type="Rhea" id="RHEA:32799"/>
        <dbReference type="ChEBI" id="CHEBI:16199"/>
    </reaction>
</comment>
<evidence type="ECO:0000256" key="3">
    <source>
        <dbReference type="ARBA" id="ARBA00022475"/>
    </source>
</evidence>
<evidence type="ECO:0000256" key="10">
    <source>
        <dbReference type="SAM" id="Phobius"/>
    </source>
</evidence>
<feature type="compositionally biased region" description="Basic and acidic residues" evidence="9">
    <location>
        <begin position="389"/>
        <end position="406"/>
    </location>
</feature>
<dbReference type="PANTHER" id="PTHR10464:SF4">
    <property type="entry name" value="UREA TRANSPORTER"/>
    <property type="match status" value="1"/>
</dbReference>
<keyword evidence="7" id="KW-0325">Glycoprotein</keyword>
<feature type="transmembrane region" description="Helical" evidence="10">
    <location>
        <begin position="737"/>
        <end position="755"/>
    </location>
</feature>
<evidence type="ECO:0000256" key="4">
    <source>
        <dbReference type="ARBA" id="ARBA00022692"/>
    </source>
</evidence>
<feature type="transmembrane region" description="Helical" evidence="10">
    <location>
        <begin position="517"/>
        <end position="541"/>
    </location>
</feature>
<evidence type="ECO:0000256" key="5">
    <source>
        <dbReference type="ARBA" id="ARBA00022989"/>
    </source>
</evidence>
<evidence type="ECO:0000313" key="12">
    <source>
        <dbReference type="Proteomes" id="UP000534407"/>
    </source>
</evidence>
<dbReference type="EMBL" id="VXBT01004584">
    <property type="protein sequence ID" value="NXO10290.1"/>
    <property type="molecule type" value="Genomic_DNA"/>
</dbReference>
<feature type="transmembrane region" description="Helical" evidence="10">
    <location>
        <begin position="249"/>
        <end position="280"/>
    </location>
</feature>
<dbReference type="Pfam" id="PF03253">
    <property type="entry name" value="UT"/>
    <property type="match status" value="2"/>
</dbReference>
<feature type="transmembrane region" description="Helical" evidence="10">
    <location>
        <begin position="547"/>
        <end position="566"/>
    </location>
</feature>
<feature type="transmembrane region" description="Helical" evidence="10">
    <location>
        <begin position="207"/>
        <end position="228"/>
    </location>
</feature>
<feature type="region of interest" description="Disordered" evidence="9">
    <location>
        <begin position="389"/>
        <end position="417"/>
    </location>
</feature>
<evidence type="ECO:0000256" key="8">
    <source>
        <dbReference type="ARBA" id="ARBA00033993"/>
    </source>
</evidence>
<evidence type="ECO:0000256" key="2">
    <source>
        <dbReference type="ARBA" id="ARBA00005914"/>
    </source>
</evidence>
<feature type="transmembrane region" description="Helical" evidence="10">
    <location>
        <begin position="762"/>
        <end position="784"/>
    </location>
</feature>
<protein>
    <submittedName>
        <fullName evidence="11">UT2 protein</fullName>
    </submittedName>
</protein>
<feature type="transmembrane region" description="Helical" evidence="10">
    <location>
        <begin position="122"/>
        <end position="141"/>
    </location>
</feature>
<evidence type="ECO:0000313" key="11">
    <source>
        <dbReference type="EMBL" id="NXO10290.1"/>
    </source>
</evidence>
<keyword evidence="4 10" id="KW-0812">Transmembrane</keyword>
<feature type="transmembrane region" description="Helical" evidence="10">
    <location>
        <begin position="66"/>
        <end position="90"/>
    </location>
</feature>
<dbReference type="FunFam" id="1.10.3430.10:FF:000002">
    <property type="entry name" value="urea transporter 2"/>
    <property type="match status" value="2"/>
</dbReference>
<reference evidence="11 12" key="1">
    <citation type="submission" date="2019-09" db="EMBL/GenBank/DDBJ databases">
        <title>Bird 10,000 Genomes (B10K) Project - Family phase.</title>
        <authorList>
            <person name="Zhang G."/>
        </authorList>
    </citation>
    <scope>NUCLEOTIDE SEQUENCE [LARGE SCALE GENOMIC DNA]</scope>
    <source>
        <strain evidence="11">B10K-DU-002-24</strain>
        <tissue evidence="11">Muscle</tissue>
    </source>
</reference>
<comment type="subcellular location">
    <subcellularLocation>
        <location evidence="1">Cell membrane</location>
        <topology evidence="1">Multi-pass membrane protein</topology>
    </subcellularLocation>
</comment>
<feature type="transmembrane region" description="Helical" evidence="10">
    <location>
        <begin position="147"/>
        <end position="166"/>
    </location>
</feature>
<keyword evidence="5 10" id="KW-1133">Transmembrane helix</keyword>
<gene>
    <name evidence="11" type="primary">Slc14a2</name>
    <name evidence="11" type="ORF">ORIORI_R07295</name>
</gene>
<sequence length="838" mass="91055">MDLGEIVVTEHPSERELYEKEVPKAQDLLWRGGSWIHHGFGYLTGEMKEYGEWMKNKPLMVQLVDWILRGTSQVMFVNNPLSGLIILVGLFVQSPWWMLTGCTGTTVSTLTALALSQDRSSIAAGLHGYNGILVGLLMAVYSDKGDYYWWLLPPVAVISMACPVLSSALGSIFSKWDLPVLTLPFNIAVTLYLAATGHYNPFFPTTLIKPVAAVPNITWSAINVPLLLQSIPVGVGQVYGCGNPWTGGIFLVALLISSPLICLHAAIGSTVGMFAALSIASPFDSIYLGLHNYNCALACIAVGGMFYALTWQTHLLSLACALFCAYSGAAFANALSVLGLPVCTWPFCLSALLFLLMSSENPAIYKMPLCKVTHPEANRIYYLRMKRRASESRREEQKRKERKASDSSKISPGGTPLVYSQQIWGRHKTGSSGGKSHYDEHSFFFSPEILPKVQNINMENCVDVKIETKGESMPVKQNPLSKGGKSFCRAVGYLTGDMKDFGIWLKDKPLMIQVLDWVLRGISQVMFVNNPLSGLVILAGLLLQNPWWTLTGCVGTVVSTLTALILGQDRSAIAAGLYGYNGVLVGLLMAVFSADGDYNWWLLLPVALVSMTCPLQVLKKKWDLPVLTLPFNLALTLYLAASGPHNLFFPTAVIHPATAAPNVTWADAEITLLLQSIPVGVGQVYGCDNPWTGGMFLIGLFISSPLICVHAVIGSAVGMMAGLSLATPFNQIYSGLWGYNSSLSCAAIGGMFLALTWQTHLLAMACALFSAYLGAAVAHMLSVFGVPSGTWPFCLSALTFLLMTTNNSAIHKLPLSKVTYPEANRAYYLMMKKHEGSC</sequence>
<feature type="transmembrane region" description="Helical" evidence="10">
    <location>
        <begin position="286"/>
        <end position="308"/>
    </location>
</feature>
<feature type="transmembrane region" description="Helical" evidence="10">
    <location>
        <begin position="338"/>
        <end position="357"/>
    </location>
</feature>
<dbReference type="AlphaFoldDB" id="A0A7L1PF29"/>
<feature type="transmembrane region" description="Helical" evidence="10">
    <location>
        <begin position="96"/>
        <end position="115"/>
    </location>
</feature>
<dbReference type="GO" id="GO:0005886">
    <property type="term" value="C:plasma membrane"/>
    <property type="evidence" value="ECO:0007669"/>
    <property type="project" value="UniProtKB-SubCell"/>
</dbReference>
<feature type="non-terminal residue" evidence="11">
    <location>
        <position position="838"/>
    </location>
</feature>
<evidence type="ECO:0000256" key="1">
    <source>
        <dbReference type="ARBA" id="ARBA00004651"/>
    </source>
</evidence>
<feature type="transmembrane region" description="Helical" evidence="10">
    <location>
        <begin position="178"/>
        <end position="195"/>
    </location>
</feature>
<evidence type="ECO:0000256" key="7">
    <source>
        <dbReference type="ARBA" id="ARBA00023180"/>
    </source>
</evidence>
<dbReference type="InterPro" id="IPR029020">
    <property type="entry name" value="Ammonium/urea_transptr"/>
</dbReference>
<dbReference type="Gene3D" id="1.10.3430.10">
    <property type="entry name" value="Ammonium transporter AmtB like domains"/>
    <property type="match status" value="2"/>
</dbReference>
<feature type="transmembrane region" description="Helical" evidence="10">
    <location>
        <begin position="790"/>
        <end position="810"/>
    </location>
</feature>
<dbReference type="PANTHER" id="PTHR10464">
    <property type="entry name" value="UREA TRANSPORTER"/>
    <property type="match status" value="1"/>
</dbReference>
<feature type="transmembrane region" description="Helical" evidence="10">
    <location>
        <begin position="695"/>
        <end position="717"/>
    </location>
</feature>
<comment type="caution">
    <text evidence="11">The sequence shown here is derived from an EMBL/GenBank/DDBJ whole genome shotgun (WGS) entry which is preliminary data.</text>
</comment>
<name>A0A7L1PF29_ORIOR</name>
<feature type="transmembrane region" description="Helical" evidence="10">
    <location>
        <begin position="315"/>
        <end position="332"/>
    </location>
</feature>
<accession>A0A7L1PF29</accession>
<comment type="similarity">
    <text evidence="2">Belongs to the urea transporter family.</text>
</comment>
<feature type="transmembrane region" description="Helical" evidence="10">
    <location>
        <begin position="573"/>
        <end position="592"/>
    </location>
</feature>
<feature type="non-terminal residue" evidence="11">
    <location>
        <position position="1"/>
    </location>
</feature>
<dbReference type="GO" id="GO:0015204">
    <property type="term" value="F:urea transmembrane transporter activity"/>
    <property type="evidence" value="ECO:0007669"/>
    <property type="project" value="InterPro"/>
</dbReference>
<dbReference type="Proteomes" id="UP000534407">
    <property type="component" value="Unassembled WGS sequence"/>
</dbReference>
<keyword evidence="3" id="KW-1003">Cell membrane</keyword>
<proteinExistence type="inferred from homology"/>
<evidence type="ECO:0000256" key="9">
    <source>
        <dbReference type="SAM" id="MobiDB-lite"/>
    </source>
</evidence>
<evidence type="ECO:0000256" key="6">
    <source>
        <dbReference type="ARBA" id="ARBA00023136"/>
    </source>
</evidence>
<dbReference type="InterPro" id="IPR004937">
    <property type="entry name" value="Urea_transporter"/>
</dbReference>
<keyword evidence="12" id="KW-1185">Reference proteome</keyword>
<keyword evidence="6 10" id="KW-0472">Membrane</keyword>